<dbReference type="PANTHER" id="PTHR21403:SF10">
    <property type="entry name" value="ATP PHOSPHORIBOSYLTRANSFERASE"/>
    <property type="match status" value="1"/>
</dbReference>
<evidence type="ECO:0000256" key="7">
    <source>
        <dbReference type="ARBA" id="ARBA00020998"/>
    </source>
</evidence>
<comment type="similarity">
    <text evidence="5 18">Belongs to the ATP phosphoribosyltransferase family. Long subfamily.</text>
</comment>
<gene>
    <name evidence="18" type="primary">hisG</name>
    <name evidence="21" type="ORF">HA336_04530</name>
</gene>
<dbReference type="RefSeq" id="WP_148679908.1">
    <property type="nucleotide sequence ID" value="NZ_DUJS01000004.1"/>
</dbReference>
<dbReference type="FunFam" id="3.40.190.10:FF:000008">
    <property type="entry name" value="ATP phosphoribosyltransferase"/>
    <property type="match status" value="1"/>
</dbReference>
<dbReference type="InterPro" id="IPR001348">
    <property type="entry name" value="ATP_PRibTrfase_HisG"/>
</dbReference>
<feature type="domain" description="ATP phosphoribosyltransferase catalytic" evidence="19">
    <location>
        <begin position="49"/>
        <end position="200"/>
    </location>
</feature>
<dbReference type="GO" id="GO:0005737">
    <property type="term" value="C:cytoplasm"/>
    <property type="evidence" value="ECO:0007669"/>
    <property type="project" value="UniProtKB-SubCell"/>
</dbReference>
<evidence type="ECO:0000256" key="10">
    <source>
        <dbReference type="ARBA" id="ARBA00022676"/>
    </source>
</evidence>
<keyword evidence="16 18" id="KW-0368">Histidine biosynthesis</keyword>
<proteinExistence type="inferred from homology"/>
<dbReference type="AlphaFoldDB" id="A0A832TAF2"/>
<dbReference type="Proteomes" id="UP000619545">
    <property type="component" value="Unassembled WGS sequence"/>
</dbReference>
<keyword evidence="15 18" id="KW-0460">Magnesium</keyword>
<evidence type="ECO:0000256" key="17">
    <source>
        <dbReference type="ARBA" id="ARBA00024861"/>
    </source>
</evidence>
<evidence type="ECO:0000256" key="12">
    <source>
        <dbReference type="ARBA" id="ARBA00022723"/>
    </source>
</evidence>
<name>A0A832TAF2_9EURY</name>
<dbReference type="GO" id="GO:0000105">
    <property type="term" value="P:L-histidine biosynthetic process"/>
    <property type="evidence" value="ECO:0007669"/>
    <property type="project" value="UniProtKB-UniRule"/>
</dbReference>
<dbReference type="PROSITE" id="PS01316">
    <property type="entry name" value="ATP_P_PHORIBOSYLTR"/>
    <property type="match status" value="1"/>
</dbReference>
<dbReference type="EC" id="2.4.2.17" evidence="6 18"/>
<dbReference type="SUPFAM" id="SSF53850">
    <property type="entry name" value="Periplasmic binding protein-like II"/>
    <property type="match status" value="1"/>
</dbReference>
<dbReference type="GO" id="GO:0005524">
    <property type="term" value="F:ATP binding"/>
    <property type="evidence" value="ECO:0007669"/>
    <property type="project" value="UniProtKB-KW"/>
</dbReference>
<dbReference type="FunFam" id="3.30.70.120:FF:000002">
    <property type="entry name" value="ATP phosphoribosyltransferase"/>
    <property type="match status" value="1"/>
</dbReference>
<comment type="function">
    <text evidence="17 18">Catalyzes the condensation of ATP and 5-phosphoribose 1-diphosphate to form N'-(5'-phosphoribosyl)-ATP (PR-ATP). Has a crucial role in the pathway because the rate of histidine biosynthesis seems to be controlled primarily by regulation of HisG enzymatic activity.</text>
</comment>
<evidence type="ECO:0000256" key="9">
    <source>
        <dbReference type="ARBA" id="ARBA00022605"/>
    </source>
</evidence>
<keyword evidence="14 18" id="KW-0067">ATP-binding</keyword>
<evidence type="ECO:0000256" key="5">
    <source>
        <dbReference type="ARBA" id="ARBA00007955"/>
    </source>
</evidence>
<dbReference type="GO" id="GO:0003879">
    <property type="term" value="F:ATP phosphoribosyltransferase activity"/>
    <property type="evidence" value="ECO:0007669"/>
    <property type="project" value="UniProtKB-UniRule"/>
</dbReference>
<dbReference type="InterPro" id="IPR013115">
    <property type="entry name" value="HisG_C"/>
</dbReference>
<protein>
    <recommendedName>
        <fullName evidence="7 18">ATP phosphoribosyltransferase</fullName>
        <shortName evidence="18">ATP-PRT</shortName>
        <shortName evidence="18">ATP-PRTase</shortName>
        <ecNumber evidence="6 18">2.4.2.17</ecNumber>
    </recommendedName>
</protein>
<dbReference type="Pfam" id="PF08029">
    <property type="entry name" value="HisG_C"/>
    <property type="match status" value="1"/>
</dbReference>
<dbReference type="InterPro" id="IPR015867">
    <property type="entry name" value="N-reg_PII/ATP_PRibTrfase_C"/>
</dbReference>
<dbReference type="InterPro" id="IPR013820">
    <property type="entry name" value="ATP_PRibTrfase_cat"/>
</dbReference>
<dbReference type="Gene3D" id="3.40.190.10">
    <property type="entry name" value="Periplasmic binding protein-like II"/>
    <property type="match status" value="2"/>
</dbReference>
<comment type="caution">
    <text evidence="21">The sequence shown here is derived from an EMBL/GenBank/DDBJ whole genome shotgun (WGS) entry which is preliminary data.</text>
</comment>
<keyword evidence="8 18" id="KW-0963">Cytoplasm</keyword>
<comment type="catalytic activity">
    <reaction evidence="1 18">
        <text>1-(5-phospho-beta-D-ribosyl)-ATP + diphosphate = 5-phospho-alpha-D-ribose 1-diphosphate + ATP</text>
        <dbReference type="Rhea" id="RHEA:18473"/>
        <dbReference type="ChEBI" id="CHEBI:30616"/>
        <dbReference type="ChEBI" id="CHEBI:33019"/>
        <dbReference type="ChEBI" id="CHEBI:58017"/>
        <dbReference type="ChEBI" id="CHEBI:73183"/>
        <dbReference type="EC" id="2.4.2.17"/>
    </reaction>
</comment>
<evidence type="ECO:0000256" key="2">
    <source>
        <dbReference type="ARBA" id="ARBA00001946"/>
    </source>
</evidence>
<dbReference type="Gene3D" id="3.30.70.120">
    <property type="match status" value="1"/>
</dbReference>
<evidence type="ECO:0000256" key="13">
    <source>
        <dbReference type="ARBA" id="ARBA00022741"/>
    </source>
</evidence>
<evidence type="ECO:0000256" key="1">
    <source>
        <dbReference type="ARBA" id="ARBA00000915"/>
    </source>
</evidence>
<dbReference type="CDD" id="cd13594">
    <property type="entry name" value="PBP2_HisGL4"/>
    <property type="match status" value="1"/>
</dbReference>
<keyword evidence="12 18" id="KW-0479">Metal-binding</keyword>
<comment type="cofactor">
    <cofactor evidence="2 18">
        <name>Mg(2+)</name>
        <dbReference type="ChEBI" id="CHEBI:18420"/>
    </cofactor>
</comment>
<keyword evidence="10 18" id="KW-0328">Glycosyltransferase</keyword>
<organism evidence="21 22">
    <name type="scientific">Methanopyrus kandleri</name>
    <dbReference type="NCBI Taxonomy" id="2320"/>
    <lineage>
        <taxon>Archaea</taxon>
        <taxon>Methanobacteriati</taxon>
        <taxon>Methanobacteriota</taxon>
        <taxon>Methanomada group</taxon>
        <taxon>Methanopyri</taxon>
        <taxon>Methanopyrales</taxon>
        <taxon>Methanopyraceae</taxon>
        <taxon>Methanopyrus</taxon>
    </lineage>
</organism>
<dbReference type="NCBIfam" id="TIGR03455">
    <property type="entry name" value="HisG_C-term"/>
    <property type="match status" value="1"/>
</dbReference>
<evidence type="ECO:0000256" key="15">
    <source>
        <dbReference type="ARBA" id="ARBA00022842"/>
    </source>
</evidence>
<evidence type="ECO:0000256" key="16">
    <source>
        <dbReference type="ARBA" id="ARBA00023102"/>
    </source>
</evidence>
<dbReference type="UniPathway" id="UPA00031">
    <property type="reaction ID" value="UER00006"/>
</dbReference>
<evidence type="ECO:0000259" key="19">
    <source>
        <dbReference type="Pfam" id="PF01634"/>
    </source>
</evidence>
<keyword evidence="9 18" id="KW-0028">Amino-acid biosynthesis</keyword>
<evidence type="ECO:0000313" key="21">
    <source>
        <dbReference type="EMBL" id="HII70481.1"/>
    </source>
</evidence>
<dbReference type="Pfam" id="PF01634">
    <property type="entry name" value="HisG"/>
    <property type="match status" value="1"/>
</dbReference>
<evidence type="ECO:0000256" key="4">
    <source>
        <dbReference type="ARBA" id="ARBA00004667"/>
    </source>
</evidence>
<evidence type="ECO:0000256" key="8">
    <source>
        <dbReference type="ARBA" id="ARBA00022490"/>
    </source>
</evidence>
<dbReference type="PANTHER" id="PTHR21403">
    <property type="entry name" value="ATP PHOSPHORIBOSYLTRANSFERASE ATP-PRTASE"/>
    <property type="match status" value="1"/>
</dbReference>
<dbReference type="InterPro" id="IPR018198">
    <property type="entry name" value="ATP_PRibTrfase_CS"/>
</dbReference>
<evidence type="ECO:0000313" key="22">
    <source>
        <dbReference type="Proteomes" id="UP000619545"/>
    </source>
</evidence>
<dbReference type="InterPro" id="IPR011322">
    <property type="entry name" value="N-reg_PII-like_a/b"/>
</dbReference>
<evidence type="ECO:0000256" key="18">
    <source>
        <dbReference type="HAMAP-Rule" id="MF_00079"/>
    </source>
</evidence>
<comment type="subcellular location">
    <subcellularLocation>
        <location evidence="3 18">Cytoplasm</location>
    </subcellularLocation>
</comment>
<evidence type="ECO:0000256" key="11">
    <source>
        <dbReference type="ARBA" id="ARBA00022679"/>
    </source>
</evidence>
<dbReference type="InterPro" id="IPR020621">
    <property type="entry name" value="ATP-PRT_HisG_long"/>
</dbReference>
<dbReference type="GO" id="GO:0000287">
    <property type="term" value="F:magnesium ion binding"/>
    <property type="evidence" value="ECO:0007669"/>
    <property type="project" value="UniProtKB-UniRule"/>
</dbReference>
<sequence>MTVAVPNKGRLHEPALKLLERAGIGVEEPLGRRLKARTTDPDIEVMFVRAADIPRLVEEGVAQLGITGYDLIVEAGAEVKELLDLRFGRARLVLAVPEESDVKSPEDLDGGTVATEFPNIARQYFEDVGVDVEIIQVSGATEIMPRIGVADAIVDLCSTGTTLKVNRLRVVDELLETSARLIANPDATDGEVIRRVYLSLKGVLNADGKCLVMMNVPRERLEEFHELLPGVTGPTVSEIYGDEDMVEVYAVVNEEDVSEVVLRAKELGAEGIIVLPIERMIP</sequence>
<feature type="domain" description="Histidine biosynthesis HisG C-terminal" evidence="20">
    <location>
        <begin position="206"/>
        <end position="279"/>
    </location>
</feature>
<evidence type="ECO:0000256" key="14">
    <source>
        <dbReference type="ARBA" id="ARBA00022840"/>
    </source>
</evidence>
<dbReference type="GeneID" id="1477668"/>
<evidence type="ECO:0000256" key="6">
    <source>
        <dbReference type="ARBA" id="ARBA00011946"/>
    </source>
</evidence>
<dbReference type="EMBL" id="DUJS01000004">
    <property type="protein sequence ID" value="HII70481.1"/>
    <property type="molecule type" value="Genomic_DNA"/>
</dbReference>
<evidence type="ECO:0000256" key="3">
    <source>
        <dbReference type="ARBA" id="ARBA00004496"/>
    </source>
</evidence>
<accession>A0A832TAF2</accession>
<dbReference type="NCBIfam" id="TIGR00070">
    <property type="entry name" value="hisG"/>
    <property type="match status" value="1"/>
</dbReference>
<comment type="activity regulation">
    <text evidence="18">Feedback inhibited by histidine.</text>
</comment>
<comment type="pathway">
    <text evidence="4 18">Amino-acid biosynthesis; L-histidine biosynthesis; L-histidine from 5-phospho-alpha-D-ribose 1-diphosphate: step 1/9.</text>
</comment>
<reference evidence="21" key="1">
    <citation type="journal article" date="2020" name="bioRxiv">
        <title>A rank-normalized archaeal taxonomy based on genome phylogeny resolves widespread incomplete and uneven classifications.</title>
        <authorList>
            <person name="Rinke C."/>
            <person name="Chuvochina M."/>
            <person name="Mussig A.J."/>
            <person name="Chaumeil P.-A."/>
            <person name="Waite D.W."/>
            <person name="Whitman W.B."/>
            <person name="Parks D.H."/>
            <person name="Hugenholtz P."/>
        </authorList>
    </citation>
    <scope>NUCLEOTIDE SEQUENCE</scope>
    <source>
        <strain evidence="21">UBA8853</strain>
    </source>
</reference>
<evidence type="ECO:0000259" key="20">
    <source>
        <dbReference type="Pfam" id="PF08029"/>
    </source>
</evidence>
<dbReference type="HAMAP" id="MF_00079">
    <property type="entry name" value="HisG_Long"/>
    <property type="match status" value="1"/>
</dbReference>
<keyword evidence="13 18" id="KW-0547">Nucleotide-binding</keyword>
<keyword evidence="11 18" id="KW-0808">Transferase</keyword>
<dbReference type="SUPFAM" id="SSF54913">
    <property type="entry name" value="GlnB-like"/>
    <property type="match status" value="1"/>
</dbReference>